<dbReference type="STRING" id="29139.ENSVURP00010014315"/>
<keyword evidence="4" id="KW-0963">Cytoplasm</keyword>
<keyword evidence="7" id="KW-0539">Nucleus</keyword>
<keyword evidence="6" id="KW-0234">DNA repair</keyword>
<accession>A0A4X2KY71</accession>
<dbReference type="InterPro" id="IPR031444">
    <property type="entry name" value="PCNA-AF_dom"/>
</dbReference>
<evidence type="ECO:0000256" key="7">
    <source>
        <dbReference type="ARBA" id="ARBA00023242"/>
    </source>
</evidence>
<feature type="region of interest" description="Disordered" evidence="10">
    <location>
        <begin position="58"/>
        <end position="91"/>
    </location>
</feature>
<reference evidence="12" key="3">
    <citation type="submission" date="2025-09" db="UniProtKB">
        <authorList>
            <consortium name="Ensembl"/>
        </authorList>
    </citation>
    <scope>IDENTIFICATION</scope>
</reference>
<dbReference type="AlphaFoldDB" id="A0A4X2KY71"/>
<evidence type="ECO:0000256" key="10">
    <source>
        <dbReference type="SAM" id="MobiDB-lite"/>
    </source>
</evidence>
<evidence type="ECO:0000313" key="12">
    <source>
        <dbReference type="Ensembl" id="ENSVURP00010014315.1"/>
    </source>
</evidence>
<evidence type="ECO:0000256" key="3">
    <source>
        <dbReference type="ARBA" id="ARBA00013777"/>
    </source>
</evidence>
<evidence type="ECO:0000256" key="9">
    <source>
        <dbReference type="ARBA" id="ARBA00031186"/>
    </source>
</evidence>
<dbReference type="PANTHER" id="PTHR15679:SF8">
    <property type="entry name" value="PCNA-ASSOCIATED FACTOR"/>
    <property type="match status" value="1"/>
</dbReference>
<evidence type="ECO:0000256" key="1">
    <source>
        <dbReference type="ARBA" id="ARBA00004123"/>
    </source>
</evidence>
<dbReference type="GO" id="GO:0019985">
    <property type="term" value="P:translesion synthesis"/>
    <property type="evidence" value="ECO:0007669"/>
    <property type="project" value="TreeGrafter"/>
</dbReference>
<keyword evidence="5" id="KW-0227">DNA damage</keyword>
<evidence type="ECO:0000259" key="11">
    <source>
        <dbReference type="Pfam" id="PF15715"/>
    </source>
</evidence>
<sequence>IVQTNVDCMPGSYYKKVEDKYAGGNPVCVWPTPTWQKGIGEFFEVSPKYSEKENQILDEAEAENSGLGKPKRESHPLQPDLTEDGGCPDED</sequence>
<evidence type="ECO:0000256" key="5">
    <source>
        <dbReference type="ARBA" id="ARBA00022763"/>
    </source>
</evidence>
<dbReference type="GO" id="GO:0005634">
    <property type="term" value="C:nucleus"/>
    <property type="evidence" value="ECO:0007669"/>
    <property type="project" value="UniProtKB-SubCell"/>
</dbReference>
<evidence type="ECO:0000256" key="2">
    <source>
        <dbReference type="ARBA" id="ARBA00004556"/>
    </source>
</evidence>
<organism evidence="12 13">
    <name type="scientific">Vombatus ursinus</name>
    <name type="common">Common wombat</name>
    <dbReference type="NCBI Taxonomy" id="29139"/>
    <lineage>
        <taxon>Eukaryota</taxon>
        <taxon>Metazoa</taxon>
        <taxon>Chordata</taxon>
        <taxon>Craniata</taxon>
        <taxon>Vertebrata</taxon>
        <taxon>Euteleostomi</taxon>
        <taxon>Mammalia</taxon>
        <taxon>Metatheria</taxon>
        <taxon>Diprotodontia</taxon>
        <taxon>Vombatidae</taxon>
        <taxon>Vombatus</taxon>
    </lineage>
</organism>
<keyword evidence="13" id="KW-1185">Reference proteome</keyword>
<dbReference type="GO" id="GO:0003682">
    <property type="term" value="F:chromatin binding"/>
    <property type="evidence" value="ECO:0007669"/>
    <property type="project" value="TreeGrafter"/>
</dbReference>
<evidence type="ECO:0000256" key="6">
    <source>
        <dbReference type="ARBA" id="ARBA00023204"/>
    </source>
</evidence>
<dbReference type="OMA" id="KWQKIGF"/>
<evidence type="ECO:0000256" key="4">
    <source>
        <dbReference type="ARBA" id="ARBA00022490"/>
    </source>
</evidence>
<name>A0A4X2KY71_VOMUR</name>
<proteinExistence type="predicted"/>
<dbReference type="InterPro" id="IPR040444">
    <property type="entry name" value="PCNA-AF"/>
</dbReference>
<dbReference type="Ensembl" id="ENSVURT00010016299.1">
    <property type="protein sequence ID" value="ENSVURP00010014315.1"/>
    <property type="gene ID" value="ENSVURG00010011007.1"/>
</dbReference>
<dbReference type="Pfam" id="PF15715">
    <property type="entry name" value="PAF"/>
    <property type="match status" value="1"/>
</dbReference>
<reference evidence="12" key="2">
    <citation type="submission" date="2025-08" db="UniProtKB">
        <authorList>
            <consortium name="Ensembl"/>
        </authorList>
    </citation>
    <scope>IDENTIFICATION</scope>
</reference>
<evidence type="ECO:0000256" key="8">
    <source>
        <dbReference type="ARBA" id="ARBA00030014"/>
    </source>
</evidence>
<dbReference type="GO" id="GO:0051726">
    <property type="term" value="P:regulation of cell cycle"/>
    <property type="evidence" value="ECO:0007669"/>
    <property type="project" value="InterPro"/>
</dbReference>
<feature type="compositionally biased region" description="Acidic residues" evidence="10">
    <location>
        <begin position="81"/>
        <end position="91"/>
    </location>
</feature>
<feature type="domain" description="PCNA-associated factor histone-like" evidence="11">
    <location>
        <begin position="15"/>
        <end position="80"/>
    </location>
</feature>
<dbReference type="PANTHER" id="PTHR15679">
    <property type="entry name" value="PCNA-ASSOCIATED FACTOR"/>
    <property type="match status" value="1"/>
</dbReference>
<dbReference type="GO" id="GO:0006281">
    <property type="term" value="P:DNA repair"/>
    <property type="evidence" value="ECO:0007669"/>
    <property type="project" value="UniProtKB-KW"/>
</dbReference>
<protein>
    <recommendedName>
        <fullName evidence="3">PCNA-associated factor</fullName>
    </recommendedName>
    <alternativeName>
        <fullName evidence="8">PCNA-associated factor of 15 kDa</fullName>
    </alternativeName>
    <alternativeName>
        <fullName evidence="9">PCNA-clamp-associated factor</fullName>
    </alternativeName>
</protein>
<comment type="subcellular location">
    <subcellularLocation>
        <location evidence="2">Cytoplasm</location>
        <location evidence="2">Perinuclear region</location>
    </subcellularLocation>
    <subcellularLocation>
        <location evidence="1">Nucleus</location>
    </subcellularLocation>
</comment>
<dbReference type="GO" id="GO:0048471">
    <property type="term" value="C:perinuclear region of cytoplasm"/>
    <property type="evidence" value="ECO:0007669"/>
    <property type="project" value="UniProtKB-SubCell"/>
</dbReference>
<dbReference type="GeneTree" id="ENSGT00510000048252"/>
<reference evidence="13" key="1">
    <citation type="submission" date="2018-12" db="EMBL/GenBank/DDBJ databases">
        <authorList>
            <person name="Yazar S."/>
        </authorList>
    </citation>
    <scope>NUCLEOTIDE SEQUENCE [LARGE SCALE GENOMIC DNA]</scope>
</reference>
<dbReference type="Proteomes" id="UP000314987">
    <property type="component" value="Unassembled WGS sequence"/>
</dbReference>
<evidence type="ECO:0000313" key="13">
    <source>
        <dbReference type="Proteomes" id="UP000314987"/>
    </source>
</evidence>